<dbReference type="EMBL" id="JALQCW010000072">
    <property type="protein sequence ID" value="MCK9800859.1"/>
    <property type="molecule type" value="Genomic_DNA"/>
</dbReference>
<evidence type="ECO:0000313" key="3">
    <source>
        <dbReference type="EMBL" id="MCK9800859.1"/>
    </source>
</evidence>
<feature type="transmembrane region" description="Helical" evidence="1">
    <location>
        <begin position="89"/>
        <end position="107"/>
    </location>
</feature>
<sequence length="208" mass="23025">MRQRSLTYLGTGPDWRQALVALLGLLLGLTLFIALERAVTPRYQLATALDQAIPFIPLSWWAYVLFFPFVVVTAAYAPAQAFSAFKRATALAFVIACSCFLLFPESVPRPDPLLIDDAFLRERFIRLWQVDMAANGFPCLHVAVTCLAWRMLWGQRLSWLAGTLGLLICLSTLTVKQHTLIDVLGGLLLALLCGYWARPAGGAERAQA</sequence>
<proteinExistence type="predicted"/>
<dbReference type="InterPro" id="IPR036938">
    <property type="entry name" value="PAP2/HPO_sf"/>
</dbReference>
<dbReference type="CDD" id="cd03386">
    <property type="entry name" value="PAP2_Aur1_like"/>
    <property type="match status" value="1"/>
</dbReference>
<dbReference type="RefSeq" id="WP_268266517.1">
    <property type="nucleotide sequence ID" value="NZ_JALQCW010000072.1"/>
</dbReference>
<reference evidence="3 4" key="1">
    <citation type="journal article" date="2022" name="Int. J. Syst. Evol. Microbiol.">
        <title>Pseudomonas aegrilactucae sp. nov. and Pseudomonas morbosilactucae sp. nov., pathogens causing bacterial rot of lettuce in Japan.</title>
        <authorList>
            <person name="Sawada H."/>
            <person name="Fujikawa T."/>
            <person name="Satou M."/>
        </authorList>
    </citation>
    <scope>NUCLEOTIDE SEQUENCE [LARGE SCALE GENOMIC DNA]</scope>
    <source>
        <strain evidence="3 4">MAFF 302030</strain>
    </source>
</reference>
<name>A0A9X2C919_9PSED</name>
<dbReference type="AlphaFoldDB" id="A0A9X2C919"/>
<keyword evidence="1" id="KW-0812">Transmembrane</keyword>
<feature type="transmembrane region" description="Helical" evidence="1">
    <location>
        <begin position="58"/>
        <end position="77"/>
    </location>
</feature>
<dbReference type="SUPFAM" id="SSF48317">
    <property type="entry name" value="Acid phosphatase/Vanadium-dependent haloperoxidase"/>
    <property type="match status" value="1"/>
</dbReference>
<dbReference type="GO" id="GO:0016020">
    <property type="term" value="C:membrane"/>
    <property type="evidence" value="ECO:0007669"/>
    <property type="project" value="UniProtKB-SubCell"/>
</dbReference>
<keyword evidence="1" id="KW-0472">Membrane</keyword>
<organism evidence="3 4">
    <name type="scientific">Pseudomonas morbosilactucae</name>
    <dbReference type="NCBI Taxonomy" id="2938197"/>
    <lineage>
        <taxon>Bacteria</taxon>
        <taxon>Pseudomonadati</taxon>
        <taxon>Pseudomonadota</taxon>
        <taxon>Gammaproteobacteria</taxon>
        <taxon>Pseudomonadales</taxon>
        <taxon>Pseudomonadaceae</taxon>
        <taxon>Pseudomonas</taxon>
    </lineage>
</organism>
<protein>
    <submittedName>
        <fullName evidence="3">Phosphatase PAP2 family protein</fullName>
    </submittedName>
</protein>
<evidence type="ECO:0000256" key="1">
    <source>
        <dbReference type="SAM" id="Phobius"/>
    </source>
</evidence>
<reference evidence="3 4" key="2">
    <citation type="journal article" date="2023" name="Plant Pathol.">
        <title>Dismantling and reorganizing Pseudomonas marginalis sensu#lato.</title>
        <authorList>
            <person name="Sawada H."/>
            <person name="Fujikawa T."/>
            <person name="Satou M."/>
        </authorList>
    </citation>
    <scope>NUCLEOTIDE SEQUENCE [LARGE SCALE GENOMIC DNA]</scope>
    <source>
        <strain evidence="3 4">MAFF 302030</strain>
    </source>
</reference>
<accession>A0A9X2C919</accession>
<feature type="transmembrane region" description="Helical" evidence="1">
    <location>
        <begin position="156"/>
        <end position="173"/>
    </location>
</feature>
<feature type="transmembrane region" description="Helical" evidence="1">
    <location>
        <begin position="179"/>
        <end position="197"/>
    </location>
</feature>
<keyword evidence="1" id="KW-1133">Transmembrane helix</keyword>
<comment type="caution">
    <text evidence="3">The sequence shown here is derived from an EMBL/GenBank/DDBJ whole genome shotgun (WGS) entry which is preliminary data.</text>
</comment>
<feature type="domain" description="Inositolphosphotransferase Aur1/Ipt1" evidence="2">
    <location>
        <begin position="61"/>
        <end position="193"/>
    </location>
</feature>
<evidence type="ECO:0000259" key="2">
    <source>
        <dbReference type="Pfam" id="PF14378"/>
    </source>
</evidence>
<evidence type="ECO:0000313" key="4">
    <source>
        <dbReference type="Proteomes" id="UP001155059"/>
    </source>
</evidence>
<gene>
    <name evidence="3" type="ORF">M1B34_25045</name>
</gene>
<feature type="transmembrane region" description="Helical" evidence="1">
    <location>
        <begin position="127"/>
        <end position="149"/>
    </location>
</feature>
<dbReference type="InterPro" id="IPR026841">
    <property type="entry name" value="Aur1/Ipt1"/>
</dbReference>
<dbReference type="Pfam" id="PF14378">
    <property type="entry name" value="PAP2_3"/>
    <property type="match status" value="1"/>
</dbReference>
<dbReference type="Proteomes" id="UP001155059">
    <property type="component" value="Unassembled WGS sequence"/>
</dbReference>